<evidence type="ECO:0000256" key="10">
    <source>
        <dbReference type="ARBA" id="ARBA00023136"/>
    </source>
</evidence>
<dbReference type="GO" id="GO:0005298">
    <property type="term" value="F:proline:sodium symporter activity"/>
    <property type="evidence" value="ECO:0007669"/>
    <property type="project" value="UniProtKB-UniRule"/>
</dbReference>
<reference evidence="15 16" key="1">
    <citation type="submission" date="2019-11" db="EMBL/GenBank/DDBJ databases">
        <authorList>
            <person name="Zheng R.K."/>
            <person name="Sun C.M."/>
        </authorList>
    </citation>
    <scope>NUCLEOTIDE SEQUENCE [LARGE SCALE GENOMIC DNA]</scope>
    <source>
        <strain evidence="15 16">WC007</strain>
    </source>
</reference>
<comment type="catalytic activity">
    <reaction evidence="12">
        <text>L-proline(in) + Na(+)(in) = L-proline(out) + Na(+)(out)</text>
        <dbReference type="Rhea" id="RHEA:28967"/>
        <dbReference type="ChEBI" id="CHEBI:29101"/>
        <dbReference type="ChEBI" id="CHEBI:60039"/>
    </reaction>
</comment>
<evidence type="ECO:0000256" key="1">
    <source>
        <dbReference type="ARBA" id="ARBA00004651"/>
    </source>
</evidence>
<evidence type="ECO:0000256" key="6">
    <source>
        <dbReference type="ARBA" id="ARBA00022847"/>
    </source>
</evidence>
<evidence type="ECO:0000256" key="7">
    <source>
        <dbReference type="ARBA" id="ARBA00022989"/>
    </source>
</evidence>
<gene>
    <name evidence="15" type="ORF">GM418_26845</name>
</gene>
<feature type="transmembrane region" description="Helical" evidence="14">
    <location>
        <begin position="459"/>
        <end position="476"/>
    </location>
</feature>
<dbReference type="Pfam" id="PF00474">
    <property type="entry name" value="SSF"/>
    <property type="match status" value="1"/>
</dbReference>
<evidence type="ECO:0000256" key="2">
    <source>
        <dbReference type="ARBA" id="ARBA00006434"/>
    </source>
</evidence>
<sequence>MIIVFVAYIIVLIGIVAYSARRSKTNDDFVLGGKKISGFSLALSERATGESAWLLLGLTGIAYSEGMAAIWIAIGCVSGILFLWTFLAEPLQKLTAETGALTVPGLFSKKFKGTQRSFGILSSLIIIFFFVLYIAAQFSGAGKIFNDTFSIDPFWGMVIGSALVTVYTMLGGFITVVATDAFQAVLMVVTCVVLPIVALGIAATYNINIAEAMANADYFVPLNSTSVKQATGGLLIVNGLSWAFGYTGQPQLLTRMMAMRNKKETRQSRWLAVIWTLLAYIGAFMIGIIGYKLVQAGALGDAASSVANDAEKILPAMVMTLLNPILAGILLSGAVSAMMSTASSQLMVVSSSMTEDFYLHVTRRKIEEKRMLALNKILTLVVGLVGFLLAITMEDTVYGLVSYAWSGIGASFGPAIVLLIFWKKFSRAGVFASLITGTLSAVIWKTWLADPTGVSERLASYLLALFMAILFSLLVPEKAPRNASQISTK</sequence>
<dbReference type="PANTHER" id="PTHR48086:SF3">
    <property type="entry name" value="SODIUM_PROLINE SYMPORTER"/>
    <property type="match status" value="1"/>
</dbReference>
<comment type="function">
    <text evidence="14">Catalyzes the sodium-dependent uptake of extracellular L-proline.</text>
</comment>
<feature type="transmembrane region" description="Helical" evidence="14">
    <location>
        <begin position="68"/>
        <end position="87"/>
    </location>
</feature>
<organism evidence="15 16">
    <name type="scientific">Maribellus comscasis</name>
    <dbReference type="NCBI Taxonomy" id="2681766"/>
    <lineage>
        <taxon>Bacteria</taxon>
        <taxon>Pseudomonadati</taxon>
        <taxon>Bacteroidota</taxon>
        <taxon>Bacteroidia</taxon>
        <taxon>Marinilabiliales</taxon>
        <taxon>Prolixibacteraceae</taxon>
        <taxon>Maribellus</taxon>
    </lineage>
</organism>
<dbReference type="GO" id="GO:0005886">
    <property type="term" value="C:plasma membrane"/>
    <property type="evidence" value="ECO:0007669"/>
    <property type="project" value="UniProtKB-SubCell"/>
</dbReference>
<feature type="transmembrane region" description="Helical" evidence="14">
    <location>
        <begin position="270"/>
        <end position="293"/>
    </location>
</feature>
<feature type="transmembrane region" description="Helical" evidence="14">
    <location>
        <begin position="155"/>
        <end position="177"/>
    </location>
</feature>
<feature type="transmembrane region" description="Helical" evidence="14">
    <location>
        <begin position="429"/>
        <end position="447"/>
    </location>
</feature>
<keyword evidence="6 14" id="KW-0769">Symport</keyword>
<keyword evidence="9 14" id="KW-0406">Ion transport</keyword>
<comment type="subcellular location">
    <subcellularLocation>
        <location evidence="1 14">Cell membrane</location>
        <topology evidence="1 14">Multi-pass membrane protein</topology>
    </subcellularLocation>
</comment>
<dbReference type="InterPro" id="IPR050277">
    <property type="entry name" value="Sodium:Solute_Symporter"/>
</dbReference>
<evidence type="ECO:0000256" key="9">
    <source>
        <dbReference type="ARBA" id="ARBA00023065"/>
    </source>
</evidence>
<dbReference type="RefSeq" id="WP_158870734.1">
    <property type="nucleotide sequence ID" value="NZ_CP046401.1"/>
</dbReference>
<dbReference type="AlphaFoldDB" id="A0A6I6K122"/>
<keyword evidence="7 14" id="KW-1133">Transmembrane helix</keyword>
<dbReference type="NCBIfam" id="TIGR00813">
    <property type="entry name" value="sss"/>
    <property type="match status" value="1"/>
</dbReference>
<keyword evidence="3 14" id="KW-0813">Transport</keyword>
<evidence type="ECO:0000313" key="15">
    <source>
        <dbReference type="EMBL" id="QGY47150.1"/>
    </source>
</evidence>
<dbReference type="InterPro" id="IPR001734">
    <property type="entry name" value="Na/solute_symporter"/>
</dbReference>
<feature type="transmembrane region" description="Helical" evidence="14">
    <location>
        <begin position="118"/>
        <end position="135"/>
    </location>
</feature>
<dbReference type="PROSITE" id="PS50283">
    <property type="entry name" value="NA_SOLUT_SYMP_3"/>
    <property type="match status" value="1"/>
</dbReference>
<feature type="transmembrane region" description="Helical" evidence="14">
    <location>
        <begin position="403"/>
        <end position="422"/>
    </location>
</feature>
<evidence type="ECO:0000256" key="4">
    <source>
        <dbReference type="ARBA" id="ARBA00022475"/>
    </source>
</evidence>
<protein>
    <recommendedName>
        <fullName evidence="14">Sodium/proline symporter</fullName>
    </recommendedName>
    <alternativeName>
        <fullName evidence="14">Proline permease</fullName>
    </alternativeName>
</protein>
<dbReference type="GO" id="GO:0031402">
    <property type="term" value="F:sodium ion binding"/>
    <property type="evidence" value="ECO:0007669"/>
    <property type="project" value="UniProtKB-UniRule"/>
</dbReference>
<keyword evidence="11 14" id="KW-0739">Sodium transport</keyword>
<evidence type="ECO:0000256" key="3">
    <source>
        <dbReference type="ARBA" id="ARBA00022448"/>
    </source>
</evidence>
<evidence type="ECO:0000256" key="5">
    <source>
        <dbReference type="ARBA" id="ARBA00022692"/>
    </source>
</evidence>
<feature type="transmembrane region" description="Helical" evidence="14">
    <location>
        <begin position="227"/>
        <end position="249"/>
    </location>
</feature>
<feature type="transmembrane region" description="Helical" evidence="14">
    <location>
        <begin position="184"/>
        <end position="207"/>
    </location>
</feature>
<keyword evidence="8 14" id="KW-0915">Sodium</keyword>
<comment type="caution">
    <text evidence="14">Lacks conserved residue(s) required for the propagation of feature annotation.</text>
</comment>
<evidence type="ECO:0000256" key="8">
    <source>
        <dbReference type="ARBA" id="ARBA00023053"/>
    </source>
</evidence>
<keyword evidence="4 14" id="KW-1003">Cell membrane</keyword>
<evidence type="ECO:0000256" key="13">
    <source>
        <dbReference type="RuleBase" id="RU362091"/>
    </source>
</evidence>
<dbReference type="CDD" id="cd11475">
    <property type="entry name" value="SLC5sbd_PutP"/>
    <property type="match status" value="1"/>
</dbReference>
<dbReference type="GO" id="GO:0015824">
    <property type="term" value="P:proline transport"/>
    <property type="evidence" value="ECO:0007669"/>
    <property type="project" value="UniProtKB-UniRule"/>
</dbReference>
<evidence type="ECO:0000313" key="16">
    <source>
        <dbReference type="Proteomes" id="UP000428260"/>
    </source>
</evidence>
<dbReference type="EMBL" id="CP046401">
    <property type="protein sequence ID" value="QGY47150.1"/>
    <property type="molecule type" value="Genomic_DNA"/>
</dbReference>
<name>A0A6I6K122_9BACT</name>
<feature type="transmembrane region" description="Helical" evidence="14">
    <location>
        <begin position="313"/>
        <end position="337"/>
    </location>
</feature>
<dbReference type="InterPro" id="IPR038377">
    <property type="entry name" value="Na/Glc_symporter_sf"/>
</dbReference>
<evidence type="ECO:0000256" key="12">
    <source>
        <dbReference type="ARBA" id="ARBA00033708"/>
    </source>
</evidence>
<dbReference type="Proteomes" id="UP000428260">
    <property type="component" value="Chromosome"/>
</dbReference>
<dbReference type="InterPro" id="IPR011851">
    <property type="entry name" value="Na/Pro_symporter"/>
</dbReference>
<feature type="transmembrane region" description="Helical" evidence="14">
    <location>
        <begin position="373"/>
        <end position="391"/>
    </location>
</feature>
<keyword evidence="14" id="KW-0029">Amino-acid transport</keyword>
<dbReference type="PANTHER" id="PTHR48086">
    <property type="entry name" value="SODIUM/PROLINE SYMPORTER-RELATED"/>
    <property type="match status" value="1"/>
</dbReference>
<dbReference type="KEGG" id="mcos:GM418_26845"/>
<keyword evidence="16" id="KW-1185">Reference proteome</keyword>
<keyword evidence="5 14" id="KW-0812">Transmembrane</keyword>
<comment type="similarity">
    <text evidence="2 13">Belongs to the sodium:solute symporter (SSF) (TC 2.A.21) family.</text>
</comment>
<evidence type="ECO:0000256" key="11">
    <source>
        <dbReference type="ARBA" id="ARBA00023201"/>
    </source>
</evidence>
<proteinExistence type="inferred from homology"/>
<keyword evidence="10 14" id="KW-0472">Membrane</keyword>
<evidence type="ECO:0000256" key="14">
    <source>
        <dbReference type="RuleBase" id="RU366012"/>
    </source>
</evidence>
<dbReference type="Gene3D" id="1.20.1730.10">
    <property type="entry name" value="Sodium/glucose cotransporter"/>
    <property type="match status" value="1"/>
</dbReference>
<accession>A0A6I6K122</accession>